<feature type="transmembrane region" description="Helical" evidence="2">
    <location>
        <begin position="6"/>
        <end position="27"/>
    </location>
</feature>
<sequence length="222" mass="24598">MDADVQGLLTGVLAITSIGMMVANVYLARESSLQRKAGTEPNVVGYLLPDERYVQVLQFHLKNVGRGTAVHVGFEVIGETARLRKAGVRLPLETARPPLSILPQGEGIQLLFGMAHQLLKEPCPVTVRITYENVAGKRTTRDVVLDVTQFEGFSSAGKRAEDDIADTLKKIEAHLGHWESGFRKIKVVSAMPEEWRAEDEREDRYWQQQEAAAKSSQDGEAD</sequence>
<accession>A0A212KI20</accession>
<gene>
    <name evidence="3" type="ORF">KL86APRO_20135</name>
</gene>
<evidence type="ECO:0000313" key="3">
    <source>
        <dbReference type="EMBL" id="SBW11268.1"/>
    </source>
</evidence>
<reference evidence="3" key="1">
    <citation type="submission" date="2016-04" db="EMBL/GenBank/DDBJ databases">
        <authorList>
            <person name="Evans L.H."/>
            <person name="Alamgir A."/>
            <person name="Owens N."/>
            <person name="Weber N.D."/>
            <person name="Virtaneva K."/>
            <person name="Barbian K."/>
            <person name="Babar A."/>
            <person name="Rosenke K."/>
        </authorList>
    </citation>
    <scope>NUCLEOTIDE SEQUENCE</scope>
    <source>
        <strain evidence="3">86</strain>
    </source>
</reference>
<feature type="region of interest" description="Disordered" evidence="1">
    <location>
        <begin position="199"/>
        <end position="222"/>
    </location>
</feature>
<name>A0A212KI20_9PROT</name>
<proteinExistence type="predicted"/>
<dbReference type="AlphaFoldDB" id="A0A212KI20"/>
<evidence type="ECO:0000256" key="1">
    <source>
        <dbReference type="SAM" id="MobiDB-lite"/>
    </source>
</evidence>
<protein>
    <submittedName>
        <fullName evidence="3">Uncharacterized protein</fullName>
    </submittedName>
</protein>
<keyword evidence="2" id="KW-0812">Transmembrane</keyword>
<organism evidence="3">
    <name type="scientific">uncultured Alphaproteobacteria bacterium</name>
    <dbReference type="NCBI Taxonomy" id="91750"/>
    <lineage>
        <taxon>Bacteria</taxon>
        <taxon>Pseudomonadati</taxon>
        <taxon>Pseudomonadota</taxon>
        <taxon>Alphaproteobacteria</taxon>
        <taxon>environmental samples</taxon>
    </lineage>
</organism>
<keyword evidence="2" id="KW-1133">Transmembrane helix</keyword>
<evidence type="ECO:0000256" key="2">
    <source>
        <dbReference type="SAM" id="Phobius"/>
    </source>
</evidence>
<feature type="compositionally biased region" description="Polar residues" evidence="1">
    <location>
        <begin position="206"/>
        <end position="222"/>
    </location>
</feature>
<dbReference type="EMBL" id="FLUO01000002">
    <property type="protein sequence ID" value="SBW11268.1"/>
    <property type="molecule type" value="Genomic_DNA"/>
</dbReference>
<keyword evidence="2" id="KW-0472">Membrane</keyword>